<protein>
    <submittedName>
        <fullName evidence="1">Uncharacterized protein</fullName>
    </submittedName>
</protein>
<sequence>MKRIWSSNAPVAITAEIPSPVKSRRGTVQFVSDVQLDAHEVTVDAFEVELFPGFDYHDSINPYSDEDWVGSISSIMKYMARHQLDCVQSILYGSDTDYENRVTVWLKTNDGANHRSC</sequence>
<gene>
    <name evidence="1" type="ORF">RHO25_007906</name>
</gene>
<accession>A0ABZ0NUQ4</accession>
<evidence type="ECO:0000313" key="2">
    <source>
        <dbReference type="Proteomes" id="UP001302367"/>
    </source>
</evidence>
<dbReference type="Proteomes" id="UP001302367">
    <property type="component" value="Chromosome 5"/>
</dbReference>
<dbReference type="RefSeq" id="XP_065459069.1">
    <property type="nucleotide sequence ID" value="XM_065602997.1"/>
</dbReference>
<organism evidence="1 2">
    <name type="scientific">Cercospora beticola</name>
    <name type="common">Sugarbeet leaf spot fungus</name>
    <dbReference type="NCBI Taxonomy" id="122368"/>
    <lineage>
        <taxon>Eukaryota</taxon>
        <taxon>Fungi</taxon>
        <taxon>Dikarya</taxon>
        <taxon>Ascomycota</taxon>
        <taxon>Pezizomycotina</taxon>
        <taxon>Dothideomycetes</taxon>
        <taxon>Dothideomycetidae</taxon>
        <taxon>Mycosphaerellales</taxon>
        <taxon>Mycosphaerellaceae</taxon>
        <taxon>Cercospora</taxon>
    </lineage>
</organism>
<evidence type="ECO:0000313" key="1">
    <source>
        <dbReference type="EMBL" id="WPB03269.1"/>
    </source>
</evidence>
<dbReference type="GeneID" id="90644418"/>
<keyword evidence="2" id="KW-1185">Reference proteome</keyword>
<dbReference type="EMBL" id="CP134188">
    <property type="protein sequence ID" value="WPB03269.1"/>
    <property type="molecule type" value="Genomic_DNA"/>
</dbReference>
<reference evidence="1 2" key="1">
    <citation type="submission" date="2023-09" db="EMBL/GenBank/DDBJ databases">
        <title>Complete-Gapless Cercospora beticola genome.</title>
        <authorList>
            <person name="Wyatt N.A."/>
            <person name="Spanner R.E."/>
            <person name="Bolton M.D."/>
        </authorList>
    </citation>
    <scope>NUCLEOTIDE SEQUENCE [LARGE SCALE GENOMIC DNA]</scope>
    <source>
        <strain evidence="1">Cb09-40</strain>
    </source>
</reference>
<proteinExistence type="predicted"/>
<name>A0ABZ0NUQ4_CERBT</name>